<evidence type="ECO:0000313" key="2">
    <source>
        <dbReference type="EMBL" id="MEY8039359.1"/>
    </source>
</evidence>
<accession>A0ABV4CF05</accession>
<keyword evidence="3" id="KW-1185">Reference proteome</keyword>
<proteinExistence type="predicted"/>
<keyword evidence="1" id="KW-0472">Membrane</keyword>
<dbReference type="EMBL" id="JBGEHV010000010">
    <property type="protein sequence ID" value="MEY8039359.1"/>
    <property type="molecule type" value="Genomic_DNA"/>
</dbReference>
<reference evidence="2 3" key="1">
    <citation type="submission" date="2024-08" db="EMBL/GenBank/DDBJ databases">
        <title>Genome mining of Saccharopolyspora cebuensis PGLac3 from Nigerian medicinal plant.</title>
        <authorList>
            <person name="Ezeobiora C.E."/>
            <person name="Igbokwe N.H."/>
            <person name="Amin D.H."/>
            <person name="Mendie U.E."/>
        </authorList>
    </citation>
    <scope>NUCLEOTIDE SEQUENCE [LARGE SCALE GENOMIC DNA]</scope>
    <source>
        <strain evidence="2 3">PGLac3</strain>
    </source>
</reference>
<evidence type="ECO:0000256" key="1">
    <source>
        <dbReference type="SAM" id="Phobius"/>
    </source>
</evidence>
<organism evidence="2 3">
    <name type="scientific">Saccharopolyspora cebuensis</name>
    <dbReference type="NCBI Taxonomy" id="418759"/>
    <lineage>
        <taxon>Bacteria</taxon>
        <taxon>Bacillati</taxon>
        <taxon>Actinomycetota</taxon>
        <taxon>Actinomycetes</taxon>
        <taxon>Pseudonocardiales</taxon>
        <taxon>Pseudonocardiaceae</taxon>
        <taxon>Saccharopolyspora</taxon>
    </lineage>
</organism>
<keyword evidence="1" id="KW-0812">Transmembrane</keyword>
<feature type="transmembrane region" description="Helical" evidence="1">
    <location>
        <begin position="50"/>
        <end position="69"/>
    </location>
</feature>
<keyword evidence="1" id="KW-1133">Transmembrane helix</keyword>
<dbReference type="RefSeq" id="WP_345357929.1">
    <property type="nucleotide sequence ID" value="NZ_BAABII010000003.1"/>
</dbReference>
<name>A0ABV4CF05_9PSEU</name>
<evidence type="ECO:0000313" key="3">
    <source>
        <dbReference type="Proteomes" id="UP001564626"/>
    </source>
</evidence>
<sequence length="104" mass="10519">MFIIGVVATLVTLVAVLIGAGHAGYLGMLSSAAKKRPGGQPAVDFAKKRMPSAGIGLGIGLLALLFSLGEGGTDIVAILLAGGGGFYSLKQLQSTQAKFRNGQF</sequence>
<dbReference type="Proteomes" id="UP001564626">
    <property type="component" value="Unassembled WGS sequence"/>
</dbReference>
<comment type="caution">
    <text evidence="2">The sequence shown here is derived from an EMBL/GenBank/DDBJ whole genome shotgun (WGS) entry which is preliminary data.</text>
</comment>
<gene>
    <name evidence="2" type="ORF">AB8O55_08115</name>
</gene>
<protein>
    <submittedName>
        <fullName evidence="2">Uncharacterized protein</fullName>
    </submittedName>
</protein>
<feature type="transmembrane region" description="Helical" evidence="1">
    <location>
        <begin position="6"/>
        <end position="29"/>
    </location>
</feature>